<name>A0A8X7BRQ7_9ARAC</name>
<keyword evidence="2" id="KW-1185">Reference proteome</keyword>
<sequence length="100" mass="11051">MTKKLSPEPLQLFAANNSKILTYGSKLINIDLELQRNFSWKFLIASVSIPIIRADFLENFGLLVDLKQRKLIDSAPILSLSGVSVATDAISVNLILGDTY</sequence>
<gene>
    <name evidence="1" type="ORF">TNIN_214341</name>
</gene>
<comment type="caution">
    <text evidence="1">The sequence shown here is derived from an EMBL/GenBank/DDBJ whole genome shotgun (WGS) entry which is preliminary data.</text>
</comment>
<protein>
    <submittedName>
        <fullName evidence="1">Uncharacterized protein</fullName>
    </submittedName>
</protein>
<proteinExistence type="predicted"/>
<dbReference type="AlphaFoldDB" id="A0A8X7BRQ7"/>
<dbReference type="OrthoDB" id="6420822at2759"/>
<accession>A0A8X7BRQ7</accession>
<dbReference type="Proteomes" id="UP000886998">
    <property type="component" value="Unassembled WGS sequence"/>
</dbReference>
<evidence type="ECO:0000313" key="2">
    <source>
        <dbReference type="Proteomes" id="UP000886998"/>
    </source>
</evidence>
<organism evidence="1 2">
    <name type="scientific">Trichonephila inaurata madagascariensis</name>
    <dbReference type="NCBI Taxonomy" id="2747483"/>
    <lineage>
        <taxon>Eukaryota</taxon>
        <taxon>Metazoa</taxon>
        <taxon>Ecdysozoa</taxon>
        <taxon>Arthropoda</taxon>
        <taxon>Chelicerata</taxon>
        <taxon>Arachnida</taxon>
        <taxon>Araneae</taxon>
        <taxon>Araneomorphae</taxon>
        <taxon>Entelegynae</taxon>
        <taxon>Araneoidea</taxon>
        <taxon>Nephilidae</taxon>
        <taxon>Trichonephila</taxon>
        <taxon>Trichonephila inaurata</taxon>
    </lineage>
</organism>
<evidence type="ECO:0000313" key="1">
    <source>
        <dbReference type="EMBL" id="GFY41310.1"/>
    </source>
</evidence>
<reference evidence="1" key="1">
    <citation type="submission" date="2020-08" db="EMBL/GenBank/DDBJ databases">
        <title>Multicomponent nature underlies the extraordinary mechanical properties of spider dragline silk.</title>
        <authorList>
            <person name="Kono N."/>
            <person name="Nakamura H."/>
            <person name="Mori M."/>
            <person name="Yoshida Y."/>
            <person name="Ohtoshi R."/>
            <person name="Malay A.D."/>
            <person name="Moran D.A.P."/>
            <person name="Tomita M."/>
            <person name="Numata K."/>
            <person name="Arakawa K."/>
        </authorList>
    </citation>
    <scope>NUCLEOTIDE SEQUENCE</scope>
</reference>
<dbReference type="EMBL" id="BMAV01002430">
    <property type="protein sequence ID" value="GFY41310.1"/>
    <property type="molecule type" value="Genomic_DNA"/>
</dbReference>